<dbReference type="AlphaFoldDB" id="A0A6I6KCQ9"/>
<sequence length="32" mass="3809">MYDVHNKEIRSRSMSRIKAENTKPEIQMGVFL</sequence>
<feature type="region of interest" description="Disordered" evidence="1">
    <location>
        <begin position="1"/>
        <end position="20"/>
    </location>
</feature>
<reference evidence="2 3" key="1">
    <citation type="submission" date="2019-11" db="EMBL/GenBank/DDBJ databases">
        <authorList>
            <person name="Zheng R.K."/>
            <person name="Sun C.M."/>
        </authorList>
    </citation>
    <scope>NUCLEOTIDE SEQUENCE [LARGE SCALE GENOMIC DNA]</scope>
    <source>
        <strain evidence="2 3">WC007</strain>
    </source>
</reference>
<dbReference type="Proteomes" id="UP000428260">
    <property type="component" value="Chromosome"/>
</dbReference>
<dbReference type="KEGG" id="mcos:GM418_05905"/>
<evidence type="ECO:0000313" key="2">
    <source>
        <dbReference type="EMBL" id="QGY48054.1"/>
    </source>
</evidence>
<proteinExistence type="predicted"/>
<evidence type="ECO:0000256" key="1">
    <source>
        <dbReference type="SAM" id="MobiDB-lite"/>
    </source>
</evidence>
<dbReference type="EMBL" id="CP046401">
    <property type="protein sequence ID" value="QGY48054.1"/>
    <property type="molecule type" value="Genomic_DNA"/>
</dbReference>
<gene>
    <name evidence="2" type="ORF">GM418_05905</name>
</gene>
<keyword evidence="3" id="KW-1185">Reference proteome</keyword>
<evidence type="ECO:0000313" key="3">
    <source>
        <dbReference type="Proteomes" id="UP000428260"/>
    </source>
</evidence>
<protein>
    <submittedName>
        <fullName evidence="2">Uncharacterized protein</fullName>
    </submittedName>
</protein>
<name>A0A6I6KCQ9_9BACT</name>
<organism evidence="2 3">
    <name type="scientific">Maribellus comscasis</name>
    <dbReference type="NCBI Taxonomy" id="2681766"/>
    <lineage>
        <taxon>Bacteria</taxon>
        <taxon>Pseudomonadati</taxon>
        <taxon>Bacteroidota</taxon>
        <taxon>Bacteroidia</taxon>
        <taxon>Marinilabiliales</taxon>
        <taxon>Prolixibacteraceae</taxon>
        <taxon>Maribellus</taxon>
    </lineage>
</organism>
<accession>A0A6I6KCQ9</accession>